<name>A0A7H0H612_9ACTN</name>
<evidence type="ECO:0000313" key="2">
    <source>
        <dbReference type="Proteomes" id="UP000516117"/>
    </source>
</evidence>
<gene>
    <name evidence="1" type="ORF">H9L22_00040</name>
</gene>
<sequence>MRSVAAGRPATVADRNFGMVPDTLAEVDPAFEERVTASAARVLRLKAATGLLECGGN</sequence>
<reference evidence="1 2" key="1">
    <citation type="submission" date="2020-08" db="EMBL/GenBank/DDBJ databases">
        <title>Genome sequence of Tessaracoccus defluvii JCM 17540T.</title>
        <authorList>
            <person name="Hyun D.-W."/>
            <person name="Bae J.-W."/>
        </authorList>
    </citation>
    <scope>NUCLEOTIDE SEQUENCE [LARGE SCALE GENOMIC DNA]</scope>
    <source>
        <strain evidence="1 2">JCM 17540</strain>
    </source>
</reference>
<keyword evidence="2" id="KW-1185">Reference proteome</keyword>
<dbReference type="Proteomes" id="UP000516117">
    <property type="component" value="Chromosome"/>
</dbReference>
<organism evidence="1 2">
    <name type="scientific">Tessaracoccus defluvii</name>
    <dbReference type="NCBI Taxonomy" id="1285901"/>
    <lineage>
        <taxon>Bacteria</taxon>
        <taxon>Bacillati</taxon>
        <taxon>Actinomycetota</taxon>
        <taxon>Actinomycetes</taxon>
        <taxon>Propionibacteriales</taxon>
        <taxon>Propionibacteriaceae</taxon>
        <taxon>Tessaracoccus</taxon>
    </lineage>
</organism>
<proteinExistence type="predicted"/>
<dbReference type="KEGG" id="tdf:H9L22_00040"/>
<protein>
    <submittedName>
        <fullName evidence="1">Uncharacterized protein</fullName>
    </submittedName>
</protein>
<dbReference type="EMBL" id="CP060789">
    <property type="protein sequence ID" value="QNP55978.1"/>
    <property type="molecule type" value="Genomic_DNA"/>
</dbReference>
<evidence type="ECO:0000313" key="1">
    <source>
        <dbReference type="EMBL" id="QNP55978.1"/>
    </source>
</evidence>
<dbReference type="RefSeq" id="WP_187721098.1">
    <property type="nucleotide sequence ID" value="NZ_BAABBL010000026.1"/>
</dbReference>
<dbReference type="AlphaFoldDB" id="A0A7H0H612"/>
<accession>A0A7H0H612</accession>